<dbReference type="EMBL" id="JAMGBA010000001">
    <property type="protein sequence ID" value="MCL6698222.1"/>
    <property type="molecule type" value="Genomic_DNA"/>
</dbReference>
<evidence type="ECO:0000256" key="2">
    <source>
        <dbReference type="RuleBase" id="RU003750"/>
    </source>
</evidence>
<keyword evidence="5" id="KW-1185">Reference proteome</keyword>
<dbReference type="Proteomes" id="UP001203410">
    <property type="component" value="Unassembled WGS sequence"/>
</dbReference>
<name>A0ABT0RT79_9SPHN</name>
<sequence length="349" mass="38362">MLTIVGECDQQLFGMKPAERLGRQCGNLGERQLIAHASAVLSDDTIAWLADHCGTVVTSTKGRPLAVVVGPAEIDVAKKAIVGEGGLTLASADTIGSVYVRKLRRTLEPLALSLGEQPRSTIERKLFSSVYKGVTDVVTKYAWPEPALWLTRGAAVLGLSPNFVTILGLVLTFVAGWQFYVGNLVTGMAAAWLMTLLDTVDGKLARVTITSSAFGNRLDHGNDIIHPPLWWLCLAFGIDRVAPGNKWVWTSCWVILATYLIGRVLEKGFKARFGFNPFMWKRFDSRFRMIISRRNIILLIMTVGLLTGGTAEAFVLCAAWSVMSVLIQAFRYLQAIGHSRREPIRAWLG</sequence>
<proteinExistence type="inferred from homology"/>
<reference evidence="4 5" key="1">
    <citation type="submission" date="2022-05" db="EMBL/GenBank/DDBJ databases">
        <authorList>
            <person name="Jo J.-H."/>
            <person name="Im W.-T."/>
        </authorList>
    </citation>
    <scope>NUCLEOTIDE SEQUENCE [LARGE SCALE GENOMIC DNA]</scope>
    <source>
        <strain evidence="4 5">NSE70-1</strain>
    </source>
</reference>
<evidence type="ECO:0000256" key="1">
    <source>
        <dbReference type="ARBA" id="ARBA00022679"/>
    </source>
</evidence>
<feature type="transmembrane region" description="Helical" evidence="3">
    <location>
        <begin position="287"/>
        <end position="307"/>
    </location>
</feature>
<dbReference type="InterPro" id="IPR048254">
    <property type="entry name" value="CDP_ALCOHOL_P_TRANSF_CS"/>
</dbReference>
<comment type="similarity">
    <text evidence="2">Belongs to the CDP-alcohol phosphatidyltransferase class-I family.</text>
</comment>
<feature type="transmembrane region" description="Helical" evidence="3">
    <location>
        <begin position="247"/>
        <end position="266"/>
    </location>
</feature>
<dbReference type="RefSeq" id="WP_249903569.1">
    <property type="nucleotide sequence ID" value="NZ_JAMGBA010000001.1"/>
</dbReference>
<keyword evidence="3" id="KW-0812">Transmembrane</keyword>
<dbReference type="Gene3D" id="1.20.120.1760">
    <property type="match status" value="1"/>
</dbReference>
<keyword evidence="1 2" id="KW-0808">Transferase</keyword>
<dbReference type="Pfam" id="PF01066">
    <property type="entry name" value="CDP-OH_P_transf"/>
    <property type="match status" value="1"/>
</dbReference>
<comment type="caution">
    <text evidence="4">The sequence shown here is derived from an EMBL/GenBank/DDBJ whole genome shotgun (WGS) entry which is preliminary data.</text>
</comment>
<evidence type="ECO:0000313" key="4">
    <source>
        <dbReference type="EMBL" id="MCL6698222.1"/>
    </source>
</evidence>
<dbReference type="PROSITE" id="PS00379">
    <property type="entry name" value="CDP_ALCOHOL_P_TRANSF"/>
    <property type="match status" value="1"/>
</dbReference>
<accession>A0ABT0RT79</accession>
<evidence type="ECO:0000256" key="3">
    <source>
        <dbReference type="SAM" id="Phobius"/>
    </source>
</evidence>
<organism evidence="4 5">
    <name type="scientific">Sphingomonas caseinilyticus</name>
    <dbReference type="NCBI Taxonomy" id="2908205"/>
    <lineage>
        <taxon>Bacteria</taxon>
        <taxon>Pseudomonadati</taxon>
        <taxon>Pseudomonadota</taxon>
        <taxon>Alphaproteobacteria</taxon>
        <taxon>Sphingomonadales</taxon>
        <taxon>Sphingomonadaceae</taxon>
        <taxon>Sphingomonas</taxon>
    </lineage>
</organism>
<keyword evidence="3" id="KW-1133">Transmembrane helix</keyword>
<gene>
    <name evidence="4" type="ORF">LZ496_05425</name>
</gene>
<evidence type="ECO:0000313" key="5">
    <source>
        <dbReference type="Proteomes" id="UP001203410"/>
    </source>
</evidence>
<dbReference type="InterPro" id="IPR000462">
    <property type="entry name" value="CDP-OH_P_trans"/>
</dbReference>
<feature type="transmembrane region" description="Helical" evidence="3">
    <location>
        <begin position="154"/>
        <end position="180"/>
    </location>
</feature>
<dbReference type="InterPro" id="IPR043130">
    <property type="entry name" value="CDP-OH_PTrfase_TM_dom"/>
</dbReference>
<protein>
    <submittedName>
        <fullName evidence="4">CDP-alcohol phosphatidyltransferase family protein</fullName>
    </submittedName>
</protein>
<keyword evidence="3" id="KW-0472">Membrane</keyword>